<dbReference type="EMBL" id="MU006701">
    <property type="protein sequence ID" value="KAF2633601.1"/>
    <property type="molecule type" value="Genomic_DNA"/>
</dbReference>
<accession>A0ACB6SH90</accession>
<dbReference type="Proteomes" id="UP000799754">
    <property type="component" value="Unassembled WGS sequence"/>
</dbReference>
<keyword evidence="2" id="KW-1185">Reference proteome</keyword>
<evidence type="ECO:0000313" key="2">
    <source>
        <dbReference type="Proteomes" id="UP000799754"/>
    </source>
</evidence>
<proteinExistence type="predicted"/>
<reference evidence="1" key="1">
    <citation type="journal article" date="2020" name="Stud. Mycol.">
        <title>101 Dothideomycetes genomes: a test case for predicting lifestyles and emergence of pathogens.</title>
        <authorList>
            <person name="Haridas S."/>
            <person name="Albert R."/>
            <person name="Binder M."/>
            <person name="Bloem J."/>
            <person name="Labutti K."/>
            <person name="Salamov A."/>
            <person name="Andreopoulos B."/>
            <person name="Baker S."/>
            <person name="Barry K."/>
            <person name="Bills G."/>
            <person name="Bluhm B."/>
            <person name="Cannon C."/>
            <person name="Castanera R."/>
            <person name="Culley D."/>
            <person name="Daum C."/>
            <person name="Ezra D."/>
            <person name="Gonzalez J."/>
            <person name="Henrissat B."/>
            <person name="Kuo A."/>
            <person name="Liang C."/>
            <person name="Lipzen A."/>
            <person name="Lutzoni F."/>
            <person name="Magnuson J."/>
            <person name="Mondo S."/>
            <person name="Nolan M."/>
            <person name="Ohm R."/>
            <person name="Pangilinan J."/>
            <person name="Park H.-J."/>
            <person name="Ramirez L."/>
            <person name="Alfaro M."/>
            <person name="Sun H."/>
            <person name="Tritt A."/>
            <person name="Yoshinaga Y."/>
            <person name="Zwiers L.-H."/>
            <person name="Turgeon B."/>
            <person name="Goodwin S."/>
            <person name="Spatafora J."/>
            <person name="Crous P."/>
            <person name="Grigoriev I."/>
        </authorList>
    </citation>
    <scope>NUCLEOTIDE SEQUENCE</scope>
    <source>
        <strain evidence="1">CBS 525.71</strain>
    </source>
</reference>
<comment type="caution">
    <text evidence="1">The sequence shown here is derived from an EMBL/GenBank/DDBJ whole genome shotgun (WGS) entry which is preliminary data.</text>
</comment>
<organism evidence="1 2">
    <name type="scientific">Macroventuria anomochaeta</name>
    <dbReference type="NCBI Taxonomy" id="301207"/>
    <lineage>
        <taxon>Eukaryota</taxon>
        <taxon>Fungi</taxon>
        <taxon>Dikarya</taxon>
        <taxon>Ascomycota</taxon>
        <taxon>Pezizomycotina</taxon>
        <taxon>Dothideomycetes</taxon>
        <taxon>Pleosporomycetidae</taxon>
        <taxon>Pleosporales</taxon>
        <taxon>Pleosporineae</taxon>
        <taxon>Didymellaceae</taxon>
        <taxon>Macroventuria</taxon>
    </lineage>
</organism>
<sequence length="425" mass="47648">MAYNLGKRHLQSPCCYRAPSEQTLFQYGTFVPLSLVTPLISDWDNGVSDLDNLGFQPSLGRVSEYLDWFGEHATEEINREKALSQVETGHGGLLIALLFAKCPRLRDLKLISIPKGVRPERERSQRTGSEYPSDSDETAEEHEDVAEIRENYERMMVPQEMERMEICKDNEACEQFIEQDCTQDDKMEPMDDNSLDVKVSRGQCPDGFVSLRFVAIGVASDTWMDDDRYPCSCLGLRRPPKAVFVSQTPFLRSSEVRIGRECPRNVLRGPAKAAPRSVTGRDADDLYRASRIARNPAGAQGSSLKSLIWYGFDSNSISSDDCSVDFWENAGSGECGDKAGETVLLERVIFNMIESGRYKNLKAIFLEEVEHATDRGKGTVSFKRAVAAGKAKGVKVYTRINGPVRHGIEFPEPVKHYRHQPSDTT</sequence>
<gene>
    <name evidence="1" type="ORF">BU25DRAFT_444295</name>
</gene>
<evidence type="ECO:0000313" key="1">
    <source>
        <dbReference type="EMBL" id="KAF2633601.1"/>
    </source>
</evidence>
<name>A0ACB6SH90_9PLEO</name>
<protein>
    <submittedName>
        <fullName evidence="1">Uncharacterized protein</fullName>
    </submittedName>
</protein>